<dbReference type="PANTHER" id="PTHR35896">
    <property type="entry name" value="IG-LIKE DOMAIN-CONTAINING PROTEIN"/>
    <property type="match status" value="1"/>
</dbReference>
<gene>
    <name evidence="2" type="ORF">Daus18300_011624</name>
</gene>
<proteinExistence type="predicted"/>
<keyword evidence="3" id="KW-1185">Reference proteome</keyword>
<name>A0ABR3W5V0_9PEZI</name>
<organism evidence="2 3">
    <name type="scientific">Diaporthe australafricana</name>
    <dbReference type="NCBI Taxonomy" id="127596"/>
    <lineage>
        <taxon>Eukaryota</taxon>
        <taxon>Fungi</taxon>
        <taxon>Dikarya</taxon>
        <taxon>Ascomycota</taxon>
        <taxon>Pezizomycotina</taxon>
        <taxon>Sordariomycetes</taxon>
        <taxon>Sordariomycetidae</taxon>
        <taxon>Diaporthales</taxon>
        <taxon>Diaporthaceae</taxon>
        <taxon>Diaporthe</taxon>
    </lineage>
</organism>
<feature type="transmembrane region" description="Helical" evidence="1">
    <location>
        <begin position="63"/>
        <end position="82"/>
    </location>
</feature>
<dbReference type="Proteomes" id="UP001583177">
    <property type="component" value="Unassembled WGS sequence"/>
</dbReference>
<dbReference type="EMBL" id="JAWRVE010000144">
    <property type="protein sequence ID" value="KAL1853957.1"/>
    <property type="molecule type" value="Genomic_DNA"/>
</dbReference>
<evidence type="ECO:0008006" key="4">
    <source>
        <dbReference type="Google" id="ProtNLM"/>
    </source>
</evidence>
<accession>A0ABR3W5V0</accession>
<dbReference type="PANTHER" id="PTHR35896:SF3">
    <property type="entry name" value="MAJOR FACILITATOR SUPERFAMILY TRANSPORTER"/>
    <property type="match status" value="1"/>
</dbReference>
<comment type="caution">
    <text evidence="2">The sequence shown here is derived from an EMBL/GenBank/DDBJ whole genome shotgun (WGS) entry which is preliminary data.</text>
</comment>
<protein>
    <recommendedName>
        <fullName evidence="4">Tat pathway signal sequence</fullName>
    </recommendedName>
</protein>
<keyword evidence="1" id="KW-0472">Membrane</keyword>
<keyword evidence="1" id="KW-0812">Transmembrane</keyword>
<evidence type="ECO:0000313" key="3">
    <source>
        <dbReference type="Proteomes" id="UP001583177"/>
    </source>
</evidence>
<evidence type="ECO:0000256" key="1">
    <source>
        <dbReference type="SAM" id="Phobius"/>
    </source>
</evidence>
<reference evidence="2 3" key="1">
    <citation type="journal article" date="2024" name="IMA Fungus">
        <title>IMA Genome - F19 : A genome assembly and annotation guide to empower mycologists, including annotated draft genome sequences of Ceratocystis pirilliformis, Diaporthe australafricana, Fusarium ophioides, Paecilomyces lecythidis, and Sporothrix stenoceras.</title>
        <authorList>
            <person name="Aylward J."/>
            <person name="Wilson A.M."/>
            <person name="Visagie C.M."/>
            <person name="Spraker J."/>
            <person name="Barnes I."/>
            <person name="Buitendag C."/>
            <person name="Ceriani C."/>
            <person name="Del Mar Angel L."/>
            <person name="du Plessis D."/>
            <person name="Fuchs T."/>
            <person name="Gasser K."/>
            <person name="Kramer D."/>
            <person name="Li W."/>
            <person name="Munsamy K."/>
            <person name="Piso A."/>
            <person name="Price J.L."/>
            <person name="Sonnekus B."/>
            <person name="Thomas C."/>
            <person name="van der Nest A."/>
            <person name="van Dijk A."/>
            <person name="van Heerden A."/>
            <person name="van Vuuren N."/>
            <person name="Yilmaz N."/>
            <person name="Duong T.A."/>
            <person name="van der Merwe N.A."/>
            <person name="Wingfield M.J."/>
            <person name="Wingfield B.D."/>
        </authorList>
    </citation>
    <scope>NUCLEOTIDE SEQUENCE [LARGE SCALE GENOMIC DNA]</scope>
    <source>
        <strain evidence="2 3">CMW 18300</strain>
    </source>
</reference>
<keyword evidence="1" id="KW-1133">Transmembrane helix</keyword>
<evidence type="ECO:0000313" key="2">
    <source>
        <dbReference type="EMBL" id="KAL1853957.1"/>
    </source>
</evidence>
<sequence>MSLKWLRGLYSRWAPEDGFEKYNTVPEDDKSDFGDAVNGNSSLIASLAPQRRQSWRRPNSTQLILLGLSISLLTFTSLYINLRLSLRPPSRLHCGWTIEEAQARGCVFDTLSKAWLPSACPLYGLDEYMDAGVAVSNDTEKPWPFYRDKEHKQEISVREMSHMAYAYKGGPEFRTSNREHVTHCAWMLTRMAHAYSTGQRRDVNSDNFEHNKHCALFLLGVALKAPDIDDIGVRGNVIFGGC</sequence>
<dbReference type="InterPro" id="IPR053008">
    <property type="entry name" value="Phomopsin_biosynth_assoc"/>
</dbReference>